<organism evidence="3 4">
    <name type="scientific">Crenichthys baileyi</name>
    <name type="common">White River springfish</name>
    <dbReference type="NCBI Taxonomy" id="28760"/>
    <lineage>
        <taxon>Eukaryota</taxon>
        <taxon>Metazoa</taxon>
        <taxon>Chordata</taxon>
        <taxon>Craniata</taxon>
        <taxon>Vertebrata</taxon>
        <taxon>Euteleostomi</taxon>
        <taxon>Actinopterygii</taxon>
        <taxon>Neopterygii</taxon>
        <taxon>Teleostei</taxon>
        <taxon>Neoteleostei</taxon>
        <taxon>Acanthomorphata</taxon>
        <taxon>Ovalentaria</taxon>
        <taxon>Atherinomorphae</taxon>
        <taxon>Cyprinodontiformes</taxon>
        <taxon>Goodeidae</taxon>
        <taxon>Crenichthys</taxon>
    </lineage>
</organism>
<gene>
    <name evidence="3" type="ORF">CRENBAI_013647</name>
</gene>
<feature type="region of interest" description="Disordered" evidence="1">
    <location>
        <begin position="18"/>
        <end position="49"/>
    </location>
</feature>
<keyword evidence="4" id="KW-1185">Reference proteome</keyword>
<feature type="non-terminal residue" evidence="3">
    <location>
        <position position="1"/>
    </location>
</feature>
<name>A0AAV9QLG8_9TELE</name>
<accession>A0AAV9QLG8</accession>
<dbReference type="AlphaFoldDB" id="A0AAV9QLG8"/>
<evidence type="ECO:0000313" key="3">
    <source>
        <dbReference type="EMBL" id="KAK5598358.1"/>
    </source>
</evidence>
<proteinExistence type="predicted"/>
<sequence length="156" mass="16719">IKWFPVLVLVVFRLSGKPGRGAADSAETPRRPLPSPGGAQGIPRPPKNIVPPACAGPVPWASSPPWGGLEHLPRKGSRRHPGYRCPGPLNGSSRCGGAAALLRALPQWLSSSPYISRECPATPRRKLISPLCIRDLVLRSCPKFMAIGEGRNVDRP</sequence>
<dbReference type="EMBL" id="JAHHUM010003147">
    <property type="protein sequence ID" value="KAK5598358.1"/>
    <property type="molecule type" value="Genomic_DNA"/>
</dbReference>
<reference evidence="3 4" key="1">
    <citation type="submission" date="2021-06" db="EMBL/GenBank/DDBJ databases">
        <authorList>
            <person name="Palmer J.M."/>
        </authorList>
    </citation>
    <scope>NUCLEOTIDE SEQUENCE [LARGE SCALE GENOMIC DNA]</scope>
    <source>
        <strain evidence="3 4">MEX-2019</strain>
        <tissue evidence="3">Muscle</tissue>
    </source>
</reference>
<evidence type="ECO:0000256" key="1">
    <source>
        <dbReference type="SAM" id="MobiDB-lite"/>
    </source>
</evidence>
<protein>
    <submittedName>
        <fullName evidence="3">Uncharacterized protein</fullName>
    </submittedName>
</protein>
<keyword evidence="2" id="KW-0732">Signal</keyword>
<dbReference type="Proteomes" id="UP001311232">
    <property type="component" value="Unassembled WGS sequence"/>
</dbReference>
<feature type="signal peptide" evidence="2">
    <location>
        <begin position="1"/>
        <end position="23"/>
    </location>
</feature>
<evidence type="ECO:0000256" key="2">
    <source>
        <dbReference type="SAM" id="SignalP"/>
    </source>
</evidence>
<evidence type="ECO:0000313" key="4">
    <source>
        <dbReference type="Proteomes" id="UP001311232"/>
    </source>
</evidence>
<feature type="chain" id="PRO_5043339659" evidence="2">
    <location>
        <begin position="24"/>
        <end position="156"/>
    </location>
</feature>
<comment type="caution">
    <text evidence="3">The sequence shown here is derived from an EMBL/GenBank/DDBJ whole genome shotgun (WGS) entry which is preliminary data.</text>
</comment>